<dbReference type="CTD" id="9811112"/>
<dbReference type="EMBL" id="WUAV01000003">
    <property type="protein sequence ID" value="KAF1762435.1"/>
    <property type="molecule type" value="Genomic_DNA"/>
</dbReference>
<dbReference type="KEGG" id="crq:GCK72_010697"/>
<dbReference type="Proteomes" id="UP000483820">
    <property type="component" value="Chromosome III"/>
</dbReference>
<dbReference type="RefSeq" id="XP_053587575.1">
    <property type="nucleotide sequence ID" value="XM_053727998.1"/>
</dbReference>
<proteinExistence type="predicted"/>
<dbReference type="GeneID" id="9811112"/>
<name>A0A6A5H5T4_CAERE</name>
<dbReference type="AlphaFoldDB" id="A0A6A5H5T4"/>
<evidence type="ECO:0000313" key="2">
    <source>
        <dbReference type="Proteomes" id="UP000483820"/>
    </source>
</evidence>
<evidence type="ECO:0000313" key="1">
    <source>
        <dbReference type="EMBL" id="KAF1762435.1"/>
    </source>
</evidence>
<organism evidence="1 2">
    <name type="scientific">Caenorhabditis remanei</name>
    <name type="common">Caenorhabditis vulgaris</name>
    <dbReference type="NCBI Taxonomy" id="31234"/>
    <lineage>
        <taxon>Eukaryota</taxon>
        <taxon>Metazoa</taxon>
        <taxon>Ecdysozoa</taxon>
        <taxon>Nematoda</taxon>
        <taxon>Chromadorea</taxon>
        <taxon>Rhabditida</taxon>
        <taxon>Rhabditina</taxon>
        <taxon>Rhabditomorpha</taxon>
        <taxon>Rhabditoidea</taxon>
        <taxon>Rhabditidae</taxon>
        <taxon>Peloderinae</taxon>
        <taxon>Caenorhabditis</taxon>
    </lineage>
</organism>
<reference evidence="1 2" key="1">
    <citation type="submission" date="2019-12" db="EMBL/GenBank/DDBJ databases">
        <title>Chromosome-level assembly of the Caenorhabditis remanei genome.</title>
        <authorList>
            <person name="Teterina A.A."/>
            <person name="Willis J.H."/>
            <person name="Phillips P.C."/>
        </authorList>
    </citation>
    <scope>NUCLEOTIDE SEQUENCE [LARGE SCALE GENOMIC DNA]</scope>
    <source>
        <strain evidence="1 2">PX506</strain>
        <tissue evidence="1">Whole organism</tissue>
    </source>
</reference>
<protein>
    <submittedName>
        <fullName evidence="1">Uncharacterized protein</fullName>
    </submittedName>
</protein>
<comment type="caution">
    <text evidence="1">The sequence shown here is derived from an EMBL/GenBank/DDBJ whole genome shotgun (WGS) entry which is preliminary data.</text>
</comment>
<sequence>MNSNDSSFNGETTSSGILWAEVLCRIPFVKNPSVKSENIVRINSKNEVEEEDALQIEQYIQKQEVILSHSQSLHSQEHCRGIVEDVEYQEKNIKVTVSSDSAFPIWEDTDIWMYSLSTPANSLYTTEPNTSADSEPTLEELKNETTDDMDQAGLFQSINGWKLINMDRSRTRRKEGGKWRNVYKTELVMTCVDPSKQELLEHIKERTSLRLSDDIDTMGDVLVDVLSKSVDEKKLRTVTLGVTGFVRDDVNISLTKDTTFYLNIYDLDDDDLASLASENYVLPGYPLEQNLDELCEKVGDLTILDVCVKTWNSEEQNYCYIRLEVTSAKKLTHFKLLLGHHVTIQSTHNERSSVLAVVSRVMTKGMILTLKGIPKHNPEFYFSKTDCLRIQIADDYEERLRNLTGSKALSEKFRVELANAKSDIRFRRFWNDPKGKFAEFSIKSEVFQNIPYDTKVILGKCWELEGQLEQKANFVFATRVMPSSSSDCSSSTINFQIKNFDALVTGAGAFQVSKAFYYVELDSIEEVSDDPDYRLLNARSVNLPRGETVAKGCPIGEDLKFLVFPNTFLARNEKKRQQLGKNQPRNPGFVKKWGYQKQGEQYELTNDLIRKKTLVAPEHKTVEKEEKALETLSPVVTQTPEAFQHLTVNSFPRRFQDMSASWKNLQEISKKHKQLCFAYVTNDKGYDNRERFVKLETGFDEQGNKVKIEPRELGLGKPIFVTDGINEKEIKIQGEVVDTKDGILVIKVERKHSDMDFHSQLKREGNRLLPCFTE</sequence>
<accession>A0A6A5H5T4</accession>
<gene>
    <name evidence="1" type="ORF">GCK72_010697</name>
</gene>